<dbReference type="PATRIC" id="fig|1348657.5.peg.518"/>
<dbReference type="PANTHER" id="PTHR47017">
    <property type="entry name" value="ACYL-COA"/>
    <property type="match status" value="1"/>
</dbReference>
<name>S9ZU21_9RHOO</name>
<keyword evidence="2" id="KW-1185">Reference proteome</keyword>
<dbReference type="Pfam" id="PF04339">
    <property type="entry name" value="FemAB_like"/>
    <property type="match status" value="1"/>
</dbReference>
<dbReference type="InterPro" id="IPR016181">
    <property type="entry name" value="Acyl_CoA_acyltransferase"/>
</dbReference>
<dbReference type="AlphaFoldDB" id="S9ZU21"/>
<dbReference type="RefSeq" id="WP_021247970.1">
    <property type="nucleotide sequence ID" value="NZ_ATJV01000013.1"/>
</dbReference>
<dbReference type="PANTHER" id="PTHR47017:SF1">
    <property type="entry name" value="ACYL-COA"/>
    <property type="match status" value="1"/>
</dbReference>
<organism evidence="1 2">
    <name type="scientific">Thauera terpenica 58Eu</name>
    <dbReference type="NCBI Taxonomy" id="1348657"/>
    <lineage>
        <taxon>Bacteria</taxon>
        <taxon>Pseudomonadati</taxon>
        <taxon>Pseudomonadota</taxon>
        <taxon>Betaproteobacteria</taxon>
        <taxon>Rhodocyclales</taxon>
        <taxon>Zoogloeaceae</taxon>
        <taxon>Thauera</taxon>
    </lineage>
</organism>
<sequence length="385" mass="43741">MTSPDEFRLLGSIADIAPQDWDALLPPAPTPCLHHAYLHALEASGCVGEASGWTPRHATLWTDGRLAAAMPLYLKTHSWGEYVFDWAWAEAYQRHGLDYYPKWLCAIPFTPVPGPRVLGQDPRARERLMAGVSRLAESSALSSLHVLFPGERELASLQQNGLSLREGVQFRWSNTGTDGSPYADFDAFLGSLNHDKRKKIRQERRRASAHGLSLSWLNGHTATHEDWHFLYRCYANTYALHRSTPYLNLDFFLRLARARPEQVVLLVAARAGVPVACAFFLRDEETLYGRYWGAVEPLPFLHFELCYYQAIEHCIAHGLQRFEGGAQGEHKVARGLLPVKTHSAHWIADPRFRTAVDDFLGRERQHMSFYLDELNERAPYRSSTD</sequence>
<protein>
    <recommendedName>
        <fullName evidence="3">N-acetyltransferase</fullName>
    </recommendedName>
</protein>
<dbReference type="Gene3D" id="3.40.630.30">
    <property type="match status" value="1"/>
</dbReference>
<dbReference type="Proteomes" id="UP000015455">
    <property type="component" value="Unassembled WGS sequence"/>
</dbReference>
<evidence type="ECO:0000313" key="2">
    <source>
        <dbReference type="Proteomes" id="UP000015455"/>
    </source>
</evidence>
<accession>S9ZU21</accession>
<dbReference type="STRING" id="1348657.M622_09935"/>
<evidence type="ECO:0000313" key="1">
    <source>
        <dbReference type="EMBL" id="EPZ17042.1"/>
    </source>
</evidence>
<comment type="caution">
    <text evidence="1">The sequence shown here is derived from an EMBL/GenBank/DDBJ whole genome shotgun (WGS) entry which is preliminary data.</text>
</comment>
<gene>
    <name evidence="1" type="ORF">M622_09935</name>
</gene>
<dbReference type="SUPFAM" id="SSF55729">
    <property type="entry name" value="Acyl-CoA N-acyltransferases (Nat)"/>
    <property type="match status" value="1"/>
</dbReference>
<dbReference type="eggNOG" id="COG3146">
    <property type="taxonomic scope" value="Bacteria"/>
</dbReference>
<dbReference type="EMBL" id="ATJV01000013">
    <property type="protein sequence ID" value="EPZ17042.1"/>
    <property type="molecule type" value="Genomic_DNA"/>
</dbReference>
<dbReference type="OrthoDB" id="9776898at2"/>
<dbReference type="InterPro" id="IPR007434">
    <property type="entry name" value="FemAB-like"/>
</dbReference>
<reference evidence="1 2" key="1">
    <citation type="submission" date="2013-06" db="EMBL/GenBank/DDBJ databases">
        <title>Draft genome sequence of Thauera terpenica.</title>
        <authorList>
            <person name="Liu B."/>
            <person name="Frostegard A.H."/>
            <person name="Shapleigh J.P."/>
        </authorList>
    </citation>
    <scope>NUCLEOTIDE SEQUENCE [LARGE SCALE GENOMIC DNA]</scope>
    <source>
        <strain evidence="1 2">58Eu</strain>
    </source>
</reference>
<proteinExistence type="predicted"/>
<evidence type="ECO:0008006" key="3">
    <source>
        <dbReference type="Google" id="ProtNLM"/>
    </source>
</evidence>